<comment type="caution">
    <text evidence="2">The sequence shown here is derived from an EMBL/GenBank/DDBJ whole genome shotgun (WGS) entry which is preliminary data.</text>
</comment>
<name>A0A2G2VN52_CAPBA</name>
<evidence type="ECO:0000256" key="1">
    <source>
        <dbReference type="SAM" id="MobiDB-lite"/>
    </source>
</evidence>
<keyword evidence="3" id="KW-1185">Reference proteome</keyword>
<proteinExistence type="predicted"/>
<dbReference type="AlphaFoldDB" id="A0A2G2VN52"/>
<reference evidence="3" key="2">
    <citation type="journal article" date="2017" name="J. Anim. Genet.">
        <title>Multiple reference genome sequences of hot pepper reveal the massive evolution of plant disease resistance genes by retroduplication.</title>
        <authorList>
            <person name="Kim S."/>
            <person name="Park J."/>
            <person name="Yeom S.-I."/>
            <person name="Kim Y.-M."/>
            <person name="Seo E."/>
            <person name="Kim K.-T."/>
            <person name="Kim M.-S."/>
            <person name="Lee J.M."/>
            <person name="Cheong K."/>
            <person name="Shin H.-S."/>
            <person name="Kim S.-B."/>
            <person name="Han K."/>
            <person name="Lee J."/>
            <person name="Park M."/>
            <person name="Lee H.-A."/>
            <person name="Lee H.-Y."/>
            <person name="Lee Y."/>
            <person name="Oh S."/>
            <person name="Lee J.H."/>
            <person name="Choi E."/>
            <person name="Choi E."/>
            <person name="Lee S.E."/>
            <person name="Jeon J."/>
            <person name="Kim H."/>
            <person name="Choi G."/>
            <person name="Song H."/>
            <person name="Lee J."/>
            <person name="Lee S.-C."/>
            <person name="Kwon J.-K."/>
            <person name="Lee H.-Y."/>
            <person name="Koo N."/>
            <person name="Hong Y."/>
            <person name="Kim R.W."/>
            <person name="Kang W.-H."/>
            <person name="Huh J.H."/>
            <person name="Kang B.-C."/>
            <person name="Yang T.-J."/>
            <person name="Lee Y.-H."/>
            <person name="Bennetzen J.L."/>
            <person name="Choi D."/>
        </authorList>
    </citation>
    <scope>NUCLEOTIDE SEQUENCE [LARGE SCALE GENOMIC DNA]</scope>
    <source>
        <strain evidence="3">cv. PBC81</strain>
    </source>
</reference>
<protein>
    <submittedName>
        <fullName evidence="2">Uncharacterized protein</fullName>
    </submittedName>
</protein>
<evidence type="ECO:0000313" key="2">
    <source>
        <dbReference type="EMBL" id="PHT34415.1"/>
    </source>
</evidence>
<feature type="compositionally biased region" description="Polar residues" evidence="1">
    <location>
        <begin position="7"/>
        <end position="22"/>
    </location>
</feature>
<evidence type="ECO:0000313" key="3">
    <source>
        <dbReference type="Proteomes" id="UP000224567"/>
    </source>
</evidence>
<dbReference type="EMBL" id="MLFT02000011">
    <property type="protein sequence ID" value="PHT34415.1"/>
    <property type="molecule type" value="Genomic_DNA"/>
</dbReference>
<organism evidence="2 3">
    <name type="scientific">Capsicum baccatum</name>
    <name type="common">Peruvian pepper</name>
    <dbReference type="NCBI Taxonomy" id="33114"/>
    <lineage>
        <taxon>Eukaryota</taxon>
        <taxon>Viridiplantae</taxon>
        <taxon>Streptophyta</taxon>
        <taxon>Embryophyta</taxon>
        <taxon>Tracheophyta</taxon>
        <taxon>Spermatophyta</taxon>
        <taxon>Magnoliopsida</taxon>
        <taxon>eudicotyledons</taxon>
        <taxon>Gunneridae</taxon>
        <taxon>Pentapetalae</taxon>
        <taxon>asterids</taxon>
        <taxon>lamiids</taxon>
        <taxon>Solanales</taxon>
        <taxon>Solanaceae</taxon>
        <taxon>Solanoideae</taxon>
        <taxon>Capsiceae</taxon>
        <taxon>Capsicum</taxon>
    </lineage>
</organism>
<sequence length="197" mass="21723">MPAMSKNPVSFQSPSPLHSSHSAGKISPDATDESPPARTQPANQPATLLAATLVAGQKQAATLPFPSVAGLPDVITGKLLAKNLLPSNKTSNILSPPPIRRRCLRYFPATFCHKALKCMTDSMNPSQRSPRRMLKSYSVVNWYGNDNNYRSSSSTRRVTSLRKNAISDAILYYKRSSGMSTEPDIDHDDRFDQKKQF</sequence>
<accession>A0A2G2VN52</accession>
<feature type="region of interest" description="Disordered" evidence="1">
    <location>
        <begin position="1"/>
        <end position="43"/>
    </location>
</feature>
<gene>
    <name evidence="2" type="ORF">CQW23_26215</name>
</gene>
<reference evidence="2 3" key="1">
    <citation type="journal article" date="2017" name="Genome Biol.">
        <title>New reference genome sequences of hot pepper reveal the massive evolution of plant disease-resistance genes by retroduplication.</title>
        <authorList>
            <person name="Kim S."/>
            <person name="Park J."/>
            <person name="Yeom S.I."/>
            <person name="Kim Y.M."/>
            <person name="Seo E."/>
            <person name="Kim K.T."/>
            <person name="Kim M.S."/>
            <person name="Lee J.M."/>
            <person name="Cheong K."/>
            <person name="Shin H.S."/>
            <person name="Kim S.B."/>
            <person name="Han K."/>
            <person name="Lee J."/>
            <person name="Park M."/>
            <person name="Lee H.A."/>
            <person name="Lee H.Y."/>
            <person name="Lee Y."/>
            <person name="Oh S."/>
            <person name="Lee J.H."/>
            <person name="Choi E."/>
            <person name="Choi E."/>
            <person name="Lee S.E."/>
            <person name="Jeon J."/>
            <person name="Kim H."/>
            <person name="Choi G."/>
            <person name="Song H."/>
            <person name="Lee J."/>
            <person name="Lee S.C."/>
            <person name="Kwon J.K."/>
            <person name="Lee H.Y."/>
            <person name="Koo N."/>
            <person name="Hong Y."/>
            <person name="Kim R.W."/>
            <person name="Kang W.H."/>
            <person name="Huh J.H."/>
            <person name="Kang B.C."/>
            <person name="Yang T.J."/>
            <person name="Lee Y.H."/>
            <person name="Bennetzen J.L."/>
            <person name="Choi D."/>
        </authorList>
    </citation>
    <scope>NUCLEOTIDE SEQUENCE [LARGE SCALE GENOMIC DNA]</scope>
    <source>
        <strain evidence="3">cv. PBC81</strain>
    </source>
</reference>
<dbReference type="STRING" id="33114.A0A2G2VN52"/>
<dbReference type="Proteomes" id="UP000224567">
    <property type="component" value="Unassembled WGS sequence"/>
</dbReference>